<name>A0AAN5AKW1_9BACT</name>
<proteinExistence type="predicted"/>
<sequence length="136" mass="15924">MKRKVLQDIKETTFEQISTELLFFLLQVFAFKVVNLFPVQALIQIQVFVPIACAIPYFTFKLLRKGSLPPIGNNWYKWSIVILLATLLHFWINIVIYQSSPYEFSGLYYLLLLHPISMIGVIFIQKLFSIFSFKNP</sequence>
<keyword evidence="1" id="KW-0472">Membrane</keyword>
<reference evidence="2 3" key="1">
    <citation type="submission" date="2021-12" db="EMBL/GenBank/DDBJ databases">
        <title>Genome sequencing of bacteria with rrn-lacking chromosome and rrn-plasmid.</title>
        <authorList>
            <person name="Anda M."/>
            <person name="Iwasaki W."/>
        </authorList>
    </citation>
    <scope>NUCLEOTIDE SEQUENCE [LARGE SCALE GENOMIC DNA]</scope>
    <source>
        <strain evidence="2 3">NBRC 15940</strain>
    </source>
</reference>
<accession>A0AAN5AKW1</accession>
<feature type="transmembrane region" description="Helical" evidence="1">
    <location>
        <begin position="106"/>
        <end position="124"/>
    </location>
</feature>
<protein>
    <submittedName>
        <fullName evidence="2">Uncharacterized protein</fullName>
    </submittedName>
</protein>
<evidence type="ECO:0000313" key="2">
    <source>
        <dbReference type="EMBL" id="GJM63265.1"/>
    </source>
</evidence>
<comment type="caution">
    <text evidence="2">The sequence shown here is derived from an EMBL/GenBank/DDBJ whole genome shotgun (WGS) entry which is preliminary data.</text>
</comment>
<evidence type="ECO:0000313" key="3">
    <source>
        <dbReference type="Proteomes" id="UP001310022"/>
    </source>
</evidence>
<evidence type="ECO:0000256" key="1">
    <source>
        <dbReference type="SAM" id="Phobius"/>
    </source>
</evidence>
<feature type="transmembrane region" description="Helical" evidence="1">
    <location>
        <begin position="21"/>
        <end position="37"/>
    </location>
</feature>
<gene>
    <name evidence="2" type="ORF">PEDI_38170</name>
</gene>
<dbReference type="EMBL" id="BQKE01000002">
    <property type="protein sequence ID" value="GJM63265.1"/>
    <property type="molecule type" value="Genomic_DNA"/>
</dbReference>
<feature type="transmembrane region" description="Helical" evidence="1">
    <location>
        <begin position="75"/>
        <end position="94"/>
    </location>
</feature>
<organism evidence="2 3">
    <name type="scientific">Persicobacter diffluens</name>
    <dbReference type="NCBI Taxonomy" id="981"/>
    <lineage>
        <taxon>Bacteria</taxon>
        <taxon>Pseudomonadati</taxon>
        <taxon>Bacteroidota</taxon>
        <taxon>Cytophagia</taxon>
        <taxon>Cytophagales</taxon>
        <taxon>Persicobacteraceae</taxon>
        <taxon>Persicobacter</taxon>
    </lineage>
</organism>
<dbReference type="AlphaFoldDB" id="A0AAN5AKW1"/>
<dbReference type="Proteomes" id="UP001310022">
    <property type="component" value="Unassembled WGS sequence"/>
</dbReference>
<keyword evidence="1" id="KW-1133">Transmembrane helix</keyword>
<keyword evidence="1" id="KW-0812">Transmembrane</keyword>
<keyword evidence="3" id="KW-1185">Reference proteome</keyword>